<feature type="compositionally biased region" description="Polar residues" evidence="1">
    <location>
        <begin position="17"/>
        <end position="30"/>
    </location>
</feature>
<proteinExistence type="predicted"/>
<gene>
    <name evidence="2" type="ORF">F2P81_021368</name>
</gene>
<name>A0A6A4S677_SCOMX</name>
<feature type="region of interest" description="Disordered" evidence="1">
    <location>
        <begin position="99"/>
        <end position="123"/>
    </location>
</feature>
<accession>A0A6A4S677</accession>
<evidence type="ECO:0000313" key="3">
    <source>
        <dbReference type="Proteomes" id="UP000438429"/>
    </source>
</evidence>
<reference evidence="2 3" key="1">
    <citation type="submission" date="2019-06" db="EMBL/GenBank/DDBJ databases">
        <title>Draft genomes of female and male turbot (Scophthalmus maximus).</title>
        <authorList>
            <person name="Xu H."/>
            <person name="Xu X.-W."/>
            <person name="Shao C."/>
            <person name="Chen S."/>
        </authorList>
    </citation>
    <scope>NUCLEOTIDE SEQUENCE [LARGE SCALE GENOMIC DNA]</scope>
    <source>
        <strain evidence="2">Ysfricsl-2016a</strain>
        <tissue evidence="2">Blood</tissue>
    </source>
</reference>
<feature type="region of interest" description="Disordered" evidence="1">
    <location>
        <begin position="1"/>
        <end position="68"/>
    </location>
</feature>
<evidence type="ECO:0000256" key="1">
    <source>
        <dbReference type="SAM" id="MobiDB-lite"/>
    </source>
</evidence>
<evidence type="ECO:0000313" key="2">
    <source>
        <dbReference type="EMBL" id="KAF0026631.1"/>
    </source>
</evidence>
<dbReference type="AlphaFoldDB" id="A0A6A4S677"/>
<sequence>MNCGTAPGTHGGRYTPAVTSGNGSSLSTCLDGNVEVRGVTGGRRPVGRSSVVGQRRQREREREMQSTTPERIQAIENIATKFPSFRAKLQPYSTRLSPSTVVEEISRSPPAPSSSYSDGVTERQHWERGTAQFPYGKHKQHVNIGVKTLAEASSIDRAAEAKLTARNRCEPTAECRLAAPEVSPQRGLRSKRHVSVVCSGTDDDDRPKSDVMMTMNSDSCCPTGFWD</sequence>
<protein>
    <submittedName>
        <fullName evidence="2">Uncharacterized protein</fullName>
    </submittedName>
</protein>
<dbReference type="Proteomes" id="UP000438429">
    <property type="component" value="Unassembled WGS sequence"/>
</dbReference>
<dbReference type="EMBL" id="VEVO01000019">
    <property type="protein sequence ID" value="KAF0026631.1"/>
    <property type="molecule type" value="Genomic_DNA"/>
</dbReference>
<organism evidence="2 3">
    <name type="scientific">Scophthalmus maximus</name>
    <name type="common">Turbot</name>
    <name type="synonym">Psetta maxima</name>
    <dbReference type="NCBI Taxonomy" id="52904"/>
    <lineage>
        <taxon>Eukaryota</taxon>
        <taxon>Metazoa</taxon>
        <taxon>Chordata</taxon>
        <taxon>Craniata</taxon>
        <taxon>Vertebrata</taxon>
        <taxon>Euteleostomi</taxon>
        <taxon>Actinopterygii</taxon>
        <taxon>Neopterygii</taxon>
        <taxon>Teleostei</taxon>
        <taxon>Neoteleostei</taxon>
        <taxon>Acanthomorphata</taxon>
        <taxon>Carangaria</taxon>
        <taxon>Pleuronectiformes</taxon>
        <taxon>Pleuronectoidei</taxon>
        <taxon>Scophthalmidae</taxon>
        <taxon>Scophthalmus</taxon>
    </lineage>
</organism>
<comment type="caution">
    <text evidence="2">The sequence shown here is derived from an EMBL/GenBank/DDBJ whole genome shotgun (WGS) entry which is preliminary data.</text>
</comment>